<accession>A0AA92TK43</accession>
<dbReference type="Proteomes" id="UP000261187">
    <property type="component" value="Unassembled WGS sequence"/>
</dbReference>
<sequence>MGKILFCMLHGKGRLLPNHDLLFAKYAITLQKKNPEIPKTIRHQSLLVSVRRKSITGNDCRDRKAGWE</sequence>
<dbReference type="EMBL" id="QRVN01000028">
    <property type="protein sequence ID" value="RGS45860.1"/>
    <property type="molecule type" value="Genomic_DNA"/>
</dbReference>
<reference evidence="3 4" key="1">
    <citation type="submission" date="2018-08" db="EMBL/GenBank/DDBJ databases">
        <title>A genome reference for cultivated species of the human gut microbiota.</title>
        <authorList>
            <person name="Zou Y."/>
            <person name="Xue W."/>
            <person name="Luo G."/>
        </authorList>
    </citation>
    <scope>NUCLEOTIDE SEQUENCE [LARGE SCALE GENOMIC DNA]</scope>
    <source>
        <strain evidence="2 4">AF22-1</strain>
        <strain evidence="1 3">TF06-40</strain>
    </source>
</reference>
<gene>
    <name evidence="2" type="ORF">DWX90_12165</name>
    <name evidence="1" type="ORF">DXC61_14660</name>
</gene>
<dbReference type="AlphaFoldDB" id="A0AA92TK43"/>
<dbReference type="EMBL" id="QSSA01000052">
    <property type="protein sequence ID" value="RGL54631.1"/>
    <property type="molecule type" value="Genomic_DNA"/>
</dbReference>
<evidence type="ECO:0000313" key="3">
    <source>
        <dbReference type="Proteomes" id="UP000261187"/>
    </source>
</evidence>
<comment type="caution">
    <text evidence="2">The sequence shown here is derived from an EMBL/GenBank/DDBJ whole genome shotgun (WGS) entry which is preliminary data.</text>
</comment>
<evidence type="ECO:0000313" key="1">
    <source>
        <dbReference type="EMBL" id="RGL54631.1"/>
    </source>
</evidence>
<name>A0AA92TK43_9BACT</name>
<proteinExistence type="predicted"/>
<evidence type="ECO:0000313" key="2">
    <source>
        <dbReference type="EMBL" id="RGS45860.1"/>
    </source>
</evidence>
<dbReference type="Proteomes" id="UP000286113">
    <property type="component" value="Unassembled WGS sequence"/>
</dbReference>
<evidence type="ECO:0000313" key="4">
    <source>
        <dbReference type="Proteomes" id="UP000286113"/>
    </source>
</evidence>
<protein>
    <submittedName>
        <fullName evidence="2">Uncharacterized protein</fullName>
    </submittedName>
</protein>
<organism evidence="2 4">
    <name type="scientific">Segatella copri</name>
    <dbReference type="NCBI Taxonomy" id="165179"/>
    <lineage>
        <taxon>Bacteria</taxon>
        <taxon>Pseudomonadati</taxon>
        <taxon>Bacteroidota</taxon>
        <taxon>Bacteroidia</taxon>
        <taxon>Bacteroidales</taxon>
        <taxon>Prevotellaceae</taxon>
        <taxon>Segatella</taxon>
    </lineage>
</organism>